<feature type="transmembrane region" description="Helical" evidence="2">
    <location>
        <begin position="31"/>
        <end position="52"/>
    </location>
</feature>
<protein>
    <submittedName>
        <fullName evidence="3">DUF308 domain-containing protein</fullName>
    </submittedName>
</protein>
<keyword evidence="2" id="KW-1133">Transmembrane helix</keyword>
<dbReference type="Proteomes" id="UP000788426">
    <property type="component" value="Unassembled WGS sequence"/>
</dbReference>
<dbReference type="PANTHER" id="PTHR34989">
    <property type="entry name" value="PROTEIN HDED"/>
    <property type="match status" value="1"/>
</dbReference>
<evidence type="ECO:0000256" key="2">
    <source>
        <dbReference type="SAM" id="Phobius"/>
    </source>
</evidence>
<evidence type="ECO:0000313" key="4">
    <source>
        <dbReference type="Proteomes" id="UP000788426"/>
    </source>
</evidence>
<proteinExistence type="predicted"/>
<keyword evidence="4" id="KW-1185">Reference proteome</keyword>
<keyword evidence="2" id="KW-0812">Transmembrane</keyword>
<feature type="compositionally biased region" description="Low complexity" evidence="1">
    <location>
        <begin position="205"/>
        <end position="215"/>
    </location>
</feature>
<feature type="region of interest" description="Disordered" evidence="1">
    <location>
        <begin position="205"/>
        <end position="249"/>
    </location>
</feature>
<accession>A0ABS6YCU6</accession>
<feature type="transmembrane region" description="Helical" evidence="2">
    <location>
        <begin position="132"/>
        <end position="151"/>
    </location>
</feature>
<keyword evidence="2" id="KW-0472">Membrane</keyword>
<dbReference type="RefSeq" id="WP_219481267.1">
    <property type="nucleotide sequence ID" value="NZ_JAHXCT010000004.1"/>
</dbReference>
<dbReference type="PANTHER" id="PTHR34989:SF1">
    <property type="entry name" value="PROTEIN HDED"/>
    <property type="match status" value="1"/>
</dbReference>
<gene>
    <name evidence="3" type="ORF">KZO38_06340</name>
</gene>
<organism evidence="3 4">
    <name type="scientific">Hoylesella nanceiensis</name>
    <dbReference type="NCBI Taxonomy" id="425941"/>
    <lineage>
        <taxon>Bacteria</taxon>
        <taxon>Pseudomonadati</taxon>
        <taxon>Bacteroidota</taxon>
        <taxon>Bacteroidia</taxon>
        <taxon>Bacteroidales</taxon>
        <taxon>Prevotellaceae</taxon>
        <taxon>Hoylesella</taxon>
    </lineage>
</organism>
<sequence length="249" mass="26983">MKVLQSSFFRALCALIVGALTIMYRDEAQKWLVIVIGVLFFLSGVISCAVYYGSRKNFADVQVLDNNGVQIAGAAPTFPLVGIACAILGGVLALMPATFQQWLSYLLAFLLVIGSINQYINLAQASKLAKIGLFFWITPCITMLIGLVALVKPTLFGTSFLFILGWAILLFGVIEAINSIKIYTVKKAYNKAVIAAQQAVEAEEVATTTTETPQIEEQKAPETSTEATEVEDKTDADVVEEVPSTVTEE</sequence>
<dbReference type="Pfam" id="PF03729">
    <property type="entry name" value="DUF308"/>
    <property type="match status" value="2"/>
</dbReference>
<dbReference type="InterPro" id="IPR005325">
    <property type="entry name" value="DUF308_memb"/>
</dbReference>
<feature type="transmembrane region" description="Helical" evidence="2">
    <location>
        <begin position="102"/>
        <end position="120"/>
    </location>
</feature>
<feature type="transmembrane region" description="Helical" evidence="2">
    <location>
        <begin position="7"/>
        <end position="25"/>
    </location>
</feature>
<name>A0ABS6YCU6_9BACT</name>
<comment type="caution">
    <text evidence="3">The sequence shown here is derived from an EMBL/GenBank/DDBJ whole genome shotgun (WGS) entry which is preliminary data.</text>
</comment>
<feature type="transmembrane region" description="Helical" evidence="2">
    <location>
        <begin position="157"/>
        <end position="177"/>
    </location>
</feature>
<dbReference type="EMBL" id="JAHXCT010000004">
    <property type="protein sequence ID" value="MBW4769379.1"/>
    <property type="molecule type" value="Genomic_DNA"/>
</dbReference>
<evidence type="ECO:0000313" key="3">
    <source>
        <dbReference type="EMBL" id="MBW4769379.1"/>
    </source>
</evidence>
<reference evidence="3 4" key="1">
    <citation type="submission" date="2021-07" db="EMBL/GenBank/DDBJ databases">
        <title>Genomic diversity and antimicrobial resistance of Prevotella spp. isolated from chronic lung disease airways.</title>
        <authorList>
            <person name="Webb K.A."/>
            <person name="Olagoke O.S."/>
            <person name="Baird T."/>
            <person name="Neill J."/>
            <person name="Pham A."/>
            <person name="Wells T.J."/>
            <person name="Ramsay K.A."/>
            <person name="Bell S.C."/>
            <person name="Sarovich D.S."/>
            <person name="Price E.P."/>
        </authorList>
    </citation>
    <scope>NUCLEOTIDE SEQUENCE [LARGE SCALE GENOMIC DNA]</scope>
    <source>
        <strain evidence="3 4">SCHI0011.S.12</strain>
    </source>
</reference>
<feature type="transmembrane region" description="Helical" evidence="2">
    <location>
        <begin position="73"/>
        <end position="96"/>
    </location>
</feature>
<evidence type="ECO:0000256" key="1">
    <source>
        <dbReference type="SAM" id="MobiDB-lite"/>
    </source>
</evidence>
<dbReference type="InterPro" id="IPR052712">
    <property type="entry name" value="Acid_resist_chaperone_HdeD"/>
</dbReference>